<protein>
    <submittedName>
        <fullName evidence="1">Uncharacterized protein</fullName>
    </submittedName>
</protein>
<name>A0A645DEL8_9ZZZZ</name>
<evidence type="ECO:0000313" key="1">
    <source>
        <dbReference type="EMBL" id="MPM87894.1"/>
    </source>
</evidence>
<accession>A0A645DEL8</accession>
<dbReference type="AlphaFoldDB" id="A0A645DEL8"/>
<reference evidence="1" key="1">
    <citation type="submission" date="2019-08" db="EMBL/GenBank/DDBJ databases">
        <authorList>
            <person name="Kucharzyk K."/>
            <person name="Murdoch R.W."/>
            <person name="Higgins S."/>
            <person name="Loffler F."/>
        </authorList>
    </citation>
    <scope>NUCLEOTIDE SEQUENCE</scope>
</reference>
<organism evidence="1">
    <name type="scientific">bioreactor metagenome</name>
    <dbReference type="NCBI Taxonomy" id="1076179"/>
    <lineage>
        <taxon>unclassified sequences</taxon>
        <taxon>metagenomes</taxon>
        <taxon>ecological metagenomes</taxon>
    </lineage>
</organism>
<proteinExistence type="predicted"/>
<comment type="caution">
    <text evidence="1">The sequence shown here is derived from an EMBL/GenBank/DDBJ whole genome shotgun (WGS) entry which is preliminary data.</text>
</comment>
<dbReference type="EMBL" id="VSSQ01035617">
    <property type="protein sequence ID" value="MPM87894.1"/>
    <property type="molecule type" value="Genomic_DNA"/>
</dbReference>
<gene>
    <name evidence="1" type="ORF">SDC9_134994</name>
</gene>
<sequence length="63" mass="7011">MCFRICVQDIFKLDFGHAARNNDLDAFFTHAADLIENLLFCCVFHCAGITDINLCLSGSARAQ</sequence>